<keyword evidence="2" id="KW-0540">Nuclease</keyword>
<reference evidence="2 3" key="1">
    <citation type="submission" date="2018-10" db="EMBL/GenBank/DDBJ databases">
        <title>Genomic Encyclopedia of Type Strains, Phase IV (KMG-IV): sequencing the most valuable type-strain genomes for metagenomic binning, comparative biology and taxonomic classification.</title>
        <authorList>
            <person name="Goeker M."/>
        </authorList>
    </citation>
    <scope>NUCLEOTIDE SEQUENCE [LARGE SCALE GENOMIC DNA]</scope>
    <source>
        <strain evidence="2 3">DSM 25586</strain>
    </source>
</reference>
<sequence>MDPITYLAQLGGVARTGQLLAAGYSRTDIAGLTGAGAHQPRRGVLMLPGCQPEIAAAIEQNARVTCASAAVHYGLWLREIPAQHHLACNHGHGTGFIRHRTVRFEGPAQLPVAAVEDVTLHALACLKPPASTALATSAMRLHGIPLELLKAQLIGDRSGPVLRALWQLDLRAESIVEVDAQHLFKANGIGFDTQVQLPGIGRVDFLIEGFLIVEVDGYAFHSNREAMRRDLGRNNASTVNGYAVLRYMPEHIWFEPERVIAEIRAVLSRTPRNVP</sequence>
<accession>A0A495E6D0</accession>
<dbReference type="AlphaFoldDB" id="A0A495E6D0"/>
<evidence type="ECO:0000313" key="3">
    <source>
        <dbReference type="Proteomes" id="UP000276055"/>
    </source>
</evidence>
<keyword evidence="2" id="KW-0378">Hydrolase</keyword>
<name>A0A495E6D0_9MICC</name>
<dbReference type="RefSeq" id="WP_120955454.1">
    <property type="nucleotide sequence ID" value="NZ_RBIR01000014.1"/>
</dbReference>
<proteinExistence type="predicted"/>
<dbReference type="InterPro" id="IPR007569">
    <property type="entry name" value="DUF559"/>
</dbReference>
<organism evidence="2 3">
    <name type="scientific">Arthrobacter oryzae</name>
    <dbReference type="NCBI Taxonomy" id="409290"/>
    <lineage>
        <taxon>Bacteria</taxon>
        <taxon>Bacillati</taxon>
        <taxon>Actinomycetota</taxon>
        <taxon>Actinomycetes</taxon>
        <taxon>Micrococcales</taxon>
        <taxon>Micrococcaceae</taxon>
        <taxon>Arthrobacter</taxon>
    </lineage>
</organism>
<protein>
    <submittedName>
        <fullName evidence="2">Very-short-patch-repair endonuclease</fullName>
    </submittedName>
</protein>
<keyword evidence="2" id="KW-0255">Endonuclease</keyword>
<evidence type="ECO:0000259" key="1">
    <source>
        <dbReference type="Pfam" id="PF04480"/>
    </source>
</evidence>
<dbReference type="GO" id="GO:0004519">
    <property type="term" value="F:endonuclease activity"/>
    <property type="evidence" value="ECO:0007669"/>
    <property type="project" value="UniProtKB-KW"/>
</dbReference>
<dbReference type="Proteomes" id="UP000276055">
    <property type="component" value="Unassembled WGS sequence"/>
</dbReference>
<dbReference type="Pfam" id="PF04480">
    <property type="entry name" value="DUF559"/>
    <property type="match status" value="1"/>
</dbReference>
<comment type="caution">
    <text evidence="2">The sequence shown here is derived from an EMBL/GenBank/DDBJ whole genome shotgun (WGS) entry which is preliminary data.</text>
</comment>
<dbReference type="EMBL" id="RBIR01000014">
    <property type="protein sequence ID" value="RKR12505.1"/>
    <property type="molecule type" value="Genomic_DNA"/>
</dbReference>
<feature type="domain" description="DUF559" evidence="1">
    <location>
        <begin position="188"/>
        <end position="267"/>
    </location>
</feature>
<gene>
    <name evidence="2" type="ORF">C8D78_3878</name>
</gene>
<dbReference type="OrthoDB" id="5144556at2"/>
<evidence type="ECO:0000313" key="2">
    <source>
        <dbReference type="EMBL" id="RKR12505.1"/>
    </source>
</evidence>
<dbReference type="Gene3D" id="3.40.960.10">
    <property type="entry name" value="VSR Endonuclease"/>
    <property type="match status" value="1"/>
</dbReference>